<feature type="compositionally biased region" description="Low complexity" evidence="1">
    <location>
        <begin position="287"/>
        <end position="303"/>
    </location>
</feature>
<feature type="transmembrane region" description="Helical" evidence="2">
    <location>
        <begin position="12"/>
        <end position="35"/>
    </location>
</feature>
<feature type="region of interest" description="Disordered" evidence="1">
    <location>
        <begin position="283"/>
        <end position="321"/>
    </location>
</feature>
<keyword evidence="2" id="KW-1133">Transmembrane helix</keyword>
<evidence type="ECO:0000313" key="4">
    <source>
        <dbReference type="Proteomes" id="UP001305647"/>
    </source>
</evidence>
<keyword evidence="4" id="KW-1185">Reference proteome</keyword>
<feature type="transmembrane region" description="Helical" evidence="2">
    <location>
        <begin position="41"/>
        <end position="60"/>
    </location>
</feature>
<evidence type="ECO:0000256" key="1">
    <source>
        <dbReference type="SAM" id="MobiDB-lite"/>
    </source>
</evidence>
<accession>A0AAN6PZL1</accession>
<gene>
    <name evidence="3" type="ORF">N658DRAFT_524414</name>
</gene>
<comment type="caution">
    <text evidence="3">The sequence shown here is derived from an EMBL/GenBank/DDBJ whole genome shotgun (WGS) entry which is preliminary data.</text>
</comment>
<organism evidence="3 4">
    <name type="scientific">Parathielavia hyrcaniae</name>
    <dbReference type="NCBI Taxonomy" id="113614"/>
    <lineage>
        <taxon>Eukaryota</taxon>
        <taxon>Fungi</taxon>
        <taxon>Dikarya</taxon>
        <taxon>Ascomycota</taxon>
        <taxon>Pezizomycotina</taxon>
        <taxon>Sordariomycetes</taxon>
        <taxon>Sordariomycetidae</taxon>
        <taxon>Sordariales</taxon>
        <taxon>Chaetomiaceae</taxon>
        <taxon>Parathielavia</taxon>
    </lineage>
</organism>
<keyword evidence="2" id="KW-0812">Transmembrane</keyword>
<evidence type="ECO:0000313" key="3">
    <source>
        <dbReference type="EMBL" id="KAK4100875.1"/>
    </source>
</evidence>
<sequence length="402" mass="44298">MMSAQPMVVPSFLKWLLLLHVPTAIAIYAAVYAFGVNAVPLILAIIAIVLHGLLGLYLCVASRRAPYCHFYVVSVCLLVCAGLWCGPLSFFAWRVSLRNNPQRTWLGQEADRPLVAAWSKVGCAMSAWSAFVDLLLLAVLILRPTSKPGSVTSKDPYESSSASTTDVPPQLPPLTSMHHHRISLPYPPSSPTPTPTPPLSPPTHSTQAQPLDHHPKQHNKNNNKPLPSIHPPNHHHHPPNRIALILRLCALQNLPSGNWSYTPELGTLLNTWAQRSIVMPPPPPPLRLSSSSSSSSFSSYSASHLDPDPHHHQPQQGQQRQQVLGLTALAHACLTDLCHTVWAAQREGRENDVLSMAEMRALEGVGWDLGWVGWRIEVAGGWLRGWEREGVLVMGEYLRYLS</sequence>
<proteinExistence type="predicted"/>
<keyword evidence="2" id="KW-0472">Membrane</keyword>
<protein>
    <submittedName>
        <fullName evidence="3">Uncharacterized protein</fullName>
    </submittedName>
</protein>
<dbReference type="Proteomes" id="UP001305647">
    <property type="component" value="Unassembled WGS sequence"/>
</dbReference>
<reference evidence="3" key="2">
    <citation type="submission" date="2023-05" db="EMBL/GenBank/DDBJ databases">
        <authorList>
            <consortium name="Lawrence Berkeley National Laboratory"/>
            <person name="Steindorff A."/>
            <person name="Hensen N."/>
            <person name="Bonometti L."/>
            <person name="Westerberg I."/>
            <person name="Brannstrom I.O."/>
            <person name="Guillou S."/>
            <person name="Cros-Aarteil S."/>
            <person name="Calhoun S."/>
            <person name="Haridas S."/>
            <person name="Kuo A."/>
            <person name="Mondo S."/>
            <person name="Pangilinan J."/>
            <person name="Riley R."/>
            <person name="Labutti K."/>
            <person name="Andreopoulos B."/>
            <person name="Lipzen A."/>
            <person name="Chen C."/>
            <person name="Yanf M."/>
            <person name="Daum C."/>
            <person name="Ng V."/>
            <person name="Clum A."/>
            <person name="Ohm R."/>
            <person name="Martin F."/>
            <person name="Silar P."/>
            <person name="Natvig D."/>
            <person name="Lalanne C."/>
            <person name="Gautier V."/>
            <person name="Ament-Velasquez S.L."/>
            <person name="Kruys A."/>
            <person name="Hutchinson M.I."/>
            <person name="Powell A.J."/>
            <person name="Barry K."/>
            <person name="Miller A.N."/>
            <person name="Grigoriev I.V."/>
            <person name="Debuchy R."/>
            <person name="Gladieux P."/>
            <person name="Thoren M.H."/>
            <person name="Johannesson H."/>
        </authorList>
    </citation>
    <scope>NUCLEOTIDE SEQUENCE</scope>
    <source>
        <strain evidence="3">CBS 757.83</strain>
    </source>
</reference>
<dbReference type="AlphaFoldDB" id="A0AAN6PZL1"/>
<evidence type="ECO:0000256" key="2">
    <source>
        <dbReference type="SAM" id="Phobius"/>
    </source>
</evidence>
<feature type="region of interest" description="Disordered" evidence="1">
    <location>
        <begin position="149"/>
        <end position="238"/>
    </location>
</feature>
<dbReference type="EMBL" id="MU863638">
    <property type="protein sequence ID" value="KAK4100875.1"/>
    <property type="molecule type" value="Genomic_DNA"/>
</dbReference>
<feature type="compositionally biased region" description="Polar residues" evidence="1">
    <location>
        <begin position="149"/>
        <end position="167"/>
    </location>
</feature>
<name>A0AAN6PZL1_9PEZI</name>
<feature type="compositionally biased region" description="Pro residues" evidence="1">
    <location>
        <begin position="185"/>
        <end position="201"/>
    </location>
</feature>
<feature type="transmembrane region" description="Helical" evidence="2">
    <location>
        <begin position="72"/>
        <end position="95"/>
    </location>
</feature>
<reference evidence="3" key="1">
    <citation type="journal article" date="2023" name="Mol. Phylogenet. Evol.">
        <title>Genome-scale phylogeny and comparative genomics of the fungal order Sordariales.</title>
        <authorList>
            <person name="Hensen N."/>
            <person name="Bonometti L."/>
            <person name="Westerberg I."/>
            <person name="Brannstrom I.O."/>
            <person name="Guillou S."/>
            <person name="Cros-Aarteil S."/>
            <person name="Calhoun S."/>
            <person name="Haridas S."/>
            <person name="Kuo A."/>
            <person name="Mondo S."/>
            <person name="Pangilinan J."/>
            <person name="Riley R."/>
            <person name="LaButti K."/>
            <person name="Andreopoulos B."/>
            <person name="Lipzen A."/>
            <person name="Chen C."/>
            <person name="Yan M."/>
            <person name="Daum C."/>
            <person name="Ng V."/>
            <person name="Clum A."/>
            <person name="Steindorff A."/>
            <person name="Ohm R.A."/>
            <person name="Martin F."/>
            <person name="Silar P."/>
            <person name="Natvig D.O."/>
            <person name="Lalanne C."/>
            <person name="Gautier V."/>
            <person name="Ament-Velasquez S.L."/>
            <person name="Kruys A."/>
            <person name="Hutchinson M.I."/>
            <person name="Powell A.J."/>
            <person name="Barry K."/>
            <person name="Miller A.N."/>
            <person name="Grigoriev I.V."/>
            <person name="Debuchy R."/>
            <person name="Gladieux P."/>
            <person name="Hiltunen Thoren M."/>
            <person name="Johannesson H."/>
        </authorList>
    </citation>
    <scope>NUCLEOTIDE SEQUENCE</scope>
    <source>
        <strain evidence="3">CBS 757.83</strain>
    </source>
</reference>